<feature type="transmembrane region" description="Helical" evidence="3">
    <location>
        <begin position="150"/>
        <end position="170"/>
    </location>
</feature>
<keyword evidence="6" id="KW-1185">Reference proteome</keyword>
<dbReference type="Gene3D" id="2.60.120.200">
    <property type="match status" value="1"/>
</dbReference>
<comment type="similarity">
    <text evidence="1">Belongs to the leguminous lectin family.</text>
</comment>
<dbReference type="EMBL" id="JAUJYO010000017">
    <property type="protein sequence ID" value="KAK1292593.1"/>
    <property type="molecule type" value="Genomic_DNA"/>
</dbReference>
<evidence type="ECO:0000256" key="1">
    <source>
        <dbReference type="ARBA" id="ARBA00007606"/>
    </source>
</evidence>
<gene>
    <name evidence="5" type="ORF">QJS10_CPB17g02484</name>
</gene>
<dbReference type="InterPro" id="IPR001220">
    <property type="entry name" value="Legume_lectin_dom"/>
</dbReference>
<evidence type="ECO:0000259" key="4">
    <source>
        <dbReference type="Pfam" id="PF00139"/>
    </source>
</evidence>
<dbReference type="Proteomes" id="UP001180020">
    <property type="component" value="Unassembled WGS sequence"/>
</dbReference>
<feature type="domain" description="Legume lectin" evidence="4">
    <location>
        <begin position="3"/>
        <end position="134"/>
    </location>
</feature>
<dbReference type="PANTHER" id="PTHR32401:SF47">
    <property type="entry name" value="LEGUME LECTIN DOMAIN-CONTAINING PROTEIN"/>
    <property type="match status" value="1"/>
</dbReference>
<evidence type="ECO:0000313" key="6">
    <source>
        <dbReference type="Proteomes" id="UP001180020"/>
    </source>
</evidence>
<dbReference type="InterPro" id="IPR050258">
    <property type="entry name" value="Leguminous_Lectin"/>
</dbReference>
<sequence>MTNATINSPTPFVAIEFDTFLNEWDPNYNHIGIDINAMKSLVDVPWDYMLNGTNVANAWVVYNASLQKLSVFATYDQNLTFNGSNSILSYNVDLRKVLPASIYVGFSATTGTAVEFHNIRTWAFDSTLDVAAASDPVPQIRRRSRFVRNVGVIVGVVVAAVALGVLWRAIDFQAGEGKAELVKWVWQLYGTGELAEAADEKLGREFDEGELKRLMIVGLWCAHPDYASRPSIRQAISALKSEVPLPELPLNMPVPIFVASPPVAGQSLNSYGATSLFGSATDSAPMLAFSHNNAHGEICSYGEALLGTLC</sequence>
<organism evidence="5 6">
    <name type="scientific">Acorus calamus</name>
    <name type="common">Sweet flag</name>
    <dbReference type="NCBI Taxonomy" id="4465"/>
    <lineage>
        <taxon>Eukaryota</taxon>
        <taxon>Viridiplantae</taxon>
        <taxon>Streptophyta</taxon>
        <taxon>Embryophyta</taxon>
        <taxon>Tracheophyta</taxon>
        <taxon>Spermatophyta</taxon>
        <taxon>Magnoliopsida</taxon>
        <taxon>Liliopsida</taxon>
        <taxon>Acoraceae</taxon>
        <taxon>Acorus</taxon>
    </lineage>
</organism>
<keyword evidence="3" id="KW-0812">Transmembrane</keyword>
<dbReference type="Pfam" id="PF00139">
    <property type="entry name" value="Lectin_legB"/>
    <property type="match status" value="1"/>
</dbReference>
<dbReference type="SUPFAM" id="SSF49899">
    <property type="entry name" value="Concanavalin A-like lectins/glucanases"/>
    <property type="match status" value="1"/>
</dbReference>
<keyword evidence="3" id="KW-1133">Transmembrane helix</keyword>
<reference evidence="5" key="2">
    <citation type="submission" date="2023-06" db="EMBL/GenBank/DDBJ databases">
        <authorList>
            <person name="Ma L."/>
            <person name="Liu K.-W."/>
            <person name="Li Z."/>
            <person name="Hsiao Y.-Y."/>
            <person name="Qi Y."/>
            <person name="Fu T."/>
            <person name="Tang G."/>
            <person name="Zhang D."/>
            <person name="Sun W.-H."/>
            <person name="Liu D.-K."/>
            <person name="Li Y."/>
            <person name="Chen G.-Z."/>
            <person name="Liu X.-D."/>
            <person name="Liao X.-Y."/>
            <person name="Jiang Y.-T."/>
            <person name="Yu X."/>
            <person name="Hao Y."/>
            <person name="Huang J."/>
            <person name="Zhao X.-W."/>
            <person name="Ke S."/>
            <person name="Chen Y.-Y."/>
            <person name="Wu W.-L."/>
            <person name="Hsu J.-L."/>
            <person name="Lin Y.-F."/>
            <person name="Huang M.-D."/>
            <person name="Li C.-Y."/>
            <person name="Huang L."/>
            <person name="Wang Z.-W."/>
            <person name="Zhao X."/>
            <person name="Zhong W.-Y."/>
            <person name="Peng D.-H."/>
            <person name="Ahmad S."/>
            <person name="Lan S."/>
            <person name="Zhang J.-S."/>
            <person name="Tsai W.-C."/>
            <person name="Van De Peer Y."/>
            <person name="Liu Z.-J."/>
        </authorList>
    </citation>
    <scope>NUCLEOTIDE SEQUENCE</scope>
    <source>
        <strain evidence="5">CP</strain>
        <tissue evidence="5">Leaves</tissue>
    </source>
</reference>
<dbReference type="GO" id="GO:0030246">
    <property type="term" value="F:carbohydrate binding"/>
    <property type="evidence" value="ECO:0007669"/>
    <property type="project" value="UniProtKB-KW"/>
</dbReference>
<keyword evidence="3" id="KW-0472">Membrane</keyword>
<accession>A0AAV9CW40</accession>
<evidence type="ECO:0000256" key="2">
    <source>
        <dbReference type="ARBA" id="ARBA00022734"/>
    </source>
</evidence>
<protein>
    <recommendedName>
        <fullName evidence="4">Legume lectin domain-containing protein</fullName>
    </recommendedName>
</protein>
<name>A0AAV9CW40_ACOCL</name>
<keyword evidence="2" id="KW-0430">Lectin</keyword>
<comment type="caution">
    <text evidence="5">The sequence shown here is derived from an EMBL/GenBank/DDBJ whole genome shotgun (WGS) entry which is preliminary data.</text>
</comment>
<dbReference type="Gene3D" id="1.10.510.10">
    <property type="entry name" value="Transferase(Phosphotransferase) domain 1"/>
    <property type="match status" value="1"/>
</dbReference>
<dbReference type="PANTHER" id="PTHR32401">
    <property type="entry name" value="CONCANAVALIN A-LIKE LECTIN FAMILY PROTEIN"/>
    <property type="match status" value="1"/>
</dbReference>
<evidence type="ECO:0000313" key="5">
    <source>
        <dbReference type="EMBL" id="KAK1292593.1"/>
    </source>
</evidence>
<dbReference type="AlphaFoldDB" id="A0AAV9CW40"/>
<evidence type="ECO:0000256" key="3">
    <source>
        <dbReference type="SAM" id="Phobius"/>
    </source>
</evidence>
<dbReference type="InterPro" id="IPR013320">
    <property type="entry name" value="ConA-like_dom_sf"/>
</dbReference>
<proteinExistence type="inferred from homology"/>
<reference evidence="5" key="1">
    <citation type="journal article" date="2023" name="Nat. Commun.">
        <title>Diploid and tetraploid genomes of Acorus and the evolution of monocots.</title>
        <authorList>
            <person name="Ma L."/>
            <person name="Liu K.W."/>
            <person name="Li Z."/>
            <person name="Hsiao Y.Y."/>
            <person name="Qi Y."/>
            <person name="Fu T."/>
            <person name="Tang G.D."/>
            <person name="Zhang D."/>
            <person name="Sun W.H."/>
            <person name="Liu D.K."/>
            <person name="Li Y."/>
            <person name="Chen G.Z."/>
            <person name="Liu X.D."/>
            <person name="Liao X.Y."/>
            <person name="Jiang Y.T."/>
            <person name="Yu X."/>
            <person name="Hao Y."/>
            <person name="Huang J."/>
            <person name="Zhao X.W."/>
            <person name="Ke S."/>
            <person name="Chen Y.Y."/>
            <person name="Wu W.L."/>
            <person name="Hsu J.L."/>
            <person name="Lin Y.F."/>
            <person name="Huang M.D."/>
            <person name="Li C.Y."/>
            <person name="Huang L."/>
            <person name="Wang Z.W."/>
            <person name="Zhao X."/>
            <person name="Zhong W.Y."/>
            <person name="Peng D.H."/>
            <person name="Ahmad S."/>
            <person name="Lan S."/>
            <person name="Zhang J.S."/>
            <person name="Tsai W.C."/>
            <person name="Van de Peer Y."/>
            <person name="Liu Z.J."/>
        </authorList>
    </citation>
    <scope>NUCLEOTIDE SEQUENCE</scope>
    <source>
        <strain evidence="5">CP</strain>
    </source>
</reference>